<organism evidence="1">
    <name type="scientific">Sesamum angustifolium</name>
    <dbReference type="NCBI Taxonomy" id="2727405"/>
    <lineage>
        <taxon>Eukaryota</taxon>
        <taxon>Viridiplantae</taxon>
        <taxon>Streptophyta</taxon>
        <taxon>Embryophyta</taxon>
        <taxon>Tracheophyta</taxon>
        <taxon>Spermatophyta</taxon>
        <taxon>Magnoliopsida</taxon>
        <taxon>eudicotyledons</taxon>
        <taxon>Gunneridae</taxon>
        <taxon>Pentapetalae</taxon>
        <taxon>asterids</taxon>
        <taxon>lamiids</taxon>
        <taxon>Lamiales</taxon>
        <taxon>Pedaliaceae</taxon>
        <taxon>Sesamum</taxon>
    </lineage>
</organism>
<accession>A0AAW2INU6</accession>
<dbReference type="EMBL" id="JACGWK010001717">
    <property type="protein sequence ID" value="KAL0283526.1"/>
    <property type="molecule type" value="Genomic_DNA"/>
</dbReference>
<proteinExistence type="predicted"/>
<reference evidence="1" key="1">
    <citation type="submission" date="2020-06" db="EMBL/GenBank/DDBJ databases">
        <authorList>
            <person name="Li T."/>
            <person name="Hu X."/>
            <person name="Zhang T."/>
            <person name="Song X."/>
            <person name="Zhang H."/>
            <person name="Dai N."/>
            <person name="Sheng W."/>
            <person name="Hou X."/>
            <person name="Wei L."/>
        </authorList>
    </citation>
    <scope>NUCLEOTIDE SEQUENCE</scope>
    <source>
        <strain evidence="1">G01</strain>
        <tissue evidence="1">Leaf</tissue>
    </source>
</reference>
<feature type="non-terminal residue" evidence="1">
    <location>
        <position position="1"/>
    </location>
</feature>
<sequence>YAREAYWIAIKTILKYLRMTKDMFLVYDGEELILEGYSNANFQSNDNDAKSQSEFVFKLNDVCGSLKSFNPDAVIDWGMELSK</sequence>
<protein>
    <submittedName>
        <fullName evidence="1">Uncharacterized protein</fullName>
    </submittedName>
</protein>
<dbReference type="AlphaFoldDB" id="A0AAW2INU6"/>
<evidence type="ECO:0000313" key="1">
    <source>
        <dbReference type="EMBL" id="KAL0283526.1"/>
    </source>
</evidence>
<reference evidence="1" key="2">
    <citation type="journal article" date="2024" name="Plant">
        <title>Genomic evolution and insights into agronomic trait innovations of Sesamum species.</title>
        <authorList>
            <person name="Miao H."/>
            <person name="Wang L."/>
            <person name="Qu L."/>
            <person name="Liu H."/>
            <person name="Sun Y."/>
            <person name="Le M."/>
            <person name="Wang Q."/>
            <person name="Wei S."/>
            <person name="Zheng Y."/>
            <person name="Lin W."/>
            <person name="Duan Y."/>
            <person name="Cao H."/>
            <person name="Xiong S."/>
            <person name="Wang X."/>
            <person name="Wei L."/>
            <person name="Li C."/>
            <person name="Ma Q."/>
            <person name="Ju M."/>
            <person name="Zhao R."/>
            <person name="Li G."/>
            <person name="Mu C."/>
            <person name="Tian Q."/>
            <person name="Mei H."/>
            <person name="Zhang T."/>
            <person name="Gao T."/>
            <person name="Zhang H."/>
        </authorList>
    </citation>
    <scope>NUCLEOTIDE SEQUENCE</scope>
    <source>
        <strain evidence="1">G01</strain>
    </source>
</reference>
<name>A0AAW2INU6_9LAMI</name>
<gene>
    <name evidence="1" type="ORF">Sangu_2884800</name>
</gene>
<comment type="caution">
    <text evidence="1">The sequence shown here is derived from an EMBL/GenBank/DDBJ whole genome shotgun (WGS) entry which is preliminary data.</text>
</comment>